<keyword evidence="1" id="KW-0812">Transmembrane</keyword>
<protein>
    <submittedName>
        <fullName evidence="2">DUF2784 domain-containing protein</fullName>
    </submittedName>
</protein>
<gene>
    <name evidence="2" type="ORF">ORI27_19495</name>
</gene>
<name>A0ABT3SH89_9MYCO</name>
<evidence type="ECO:0000313" key="3">
    <source>
        <dbReference type="Proteomes" id="UP001300745"/>
    </source>
</evidence>
<feature type="transmembrane region" description="Helical" evidence="1">
    <location>
        <begin position="6"/>
        <end position="23"/>
    </location>
</feature>
<dbReference type="InterPro" id="IPR021218">
    <property type="entry name" value="DUF2784"/>
</dbReference>
<feature type="transmembrane region" description="Helical" evidence="1">
    <location>
        <begin position="35"/>
        <end position="53"/>
    </location>
</feature>
<dbReference type="Proteomes" id="UP001300745">
    <property type="component" value="Unassembled WGS sequence"/>
</dbReference>
<dbReference type="EMBL" id="JAPJDO010000018">
    <property type="protein sequence ID" value="MCX2938885.1"/>
    <property type="molecule type" value="Genomic_DNA"/>
</dbReference>
<evidence type="ECO:0000313" key="2">
    <source>
        <dbReference type="EMBL" id="MCX2938885.1"/>
    </source>
</evidence>
<keyword evidence="1" id="KW-0472">Membrane</keyword>
<dbReference type="Pfam" id="PF10861">
    <property type="entry name" value="DUF2784"/>
    <property type="match status" value="1"/>
</dbReference>
<keyword evidence="3" id="KW-1185">Reference proteome</keyword>
<keyword evidence="1" id="KW-1133">Transmembrane helix</keyword>
<dbReference type="RefSeq" id="WP_265998647.1">
    <property type="nucleotide sequence ID" value="NZ_JAPJDN010000018.1"/>
</dbReference>
<organism evidence="2 3">
    <name type="scientific">Mycobacterium pinniadriaticum</name>
    <dbReference type="NCBI Taxonomy" id="2994102"/>
    <lineage>
        <taxon>Bacteria</taxon>
        <taxon>Bacillati</taxon>
        <taxon>Actinomycetota</taxon>
        <taxon>Actinomycetes</taxon>
        <taxon>Mycobacteriales</taxon>
        <taxon>Mycobacteriaceae</taxon>
        <taxon>Mycobacterium</taxon>
    </lineage>
</organism>
<comment type="caution">
    <text evidence="2">The sequence shown here is derived from an EMBL/GenBank/DDBJ whole genome shotgun (WGS) entry which is preliminary data.</text>
</comment>
<sequence length="132" mass="14500">MKKVHFATVIAAVVAHFGYLIYLPSGGFMALRWRWTFWLHLPAVCWGIGVVATDLPCPLTMLEQRARKLAGMDRLPETGFVGHYVAGVLVPADRTRVAQSLAFLAAAVSWVMLAVQRSRSGHGPAAGRRTDR</sequence>
<proteinExistence type="predicted"/>
<evidence type="ECO:0000256" key="1">
    <source>
        <dbReference type="SAM" id="Phobius"/>
    </source>
</evidence>
<reference evidence="2 3" key="1">
    <citation type="submission" date="2022-11" db="EMBL/GenBank/DDBJ databases">
        <title>Mycobacterium sp. nov.</title>
        <authorList>
            <person name="Papic B."/>
            <person name="Spicic S."/>
            <person name="Duvnjak S."/>
        </authorList>
    </citation>
    <scope>NUCLEOTIDE SEQUENCE [LARGE SCALE GENOMIC DNA]</scope>
    <source>
        <strain evidence="2 3">CVI_P4</strain>
    </source>
</reference>
<accession>A0ABT3SH89</accession>